<reference evidence="1" key="1">
    <citation type="submission" date="2014-12" db="EMBL/GenBank/DDBJ databases">
        <title>Insight into the proteome of Arion vulgaris.</title>
        <authorList>
            <person name="Aradska J."/>
            <person name="Bulat T."/>
            <person name="Smidak R."/>
            <person name="Sarate P."/>
            <person name="Gangsoo J."/>
            <person name="Sialana F."/>
            <person name="Bilban M."/>
            <person name="Lubec G."/>
        </authorList>
    </citation>
    <scope>NUCLEOTIDE SEQUENCE</scope>
    <source>
        <tissue evidence="1">Skin</tissue>
    </source>
</reference>
<dbReference type="AlphaFoldDB" id="A0A0B7A4K1"/>
<feature type="non-terminal residue" evidence="1">
    <location>
        <position position="1"/>
    </location>
</feature>
<gene>
    <name evidence="1" type="primary">ORF93084</name>
</gene>
<name>A0A0B7A4K1_9EUPU</name>
<proteinExistence type="predicted"/>
<protein>
    <submittedName>
        <fullName evidence="1">Uncharacterized protein</fullName>
    </submittedName>
</protein>
<dbReference type="EMBL" id="HACG01028040">
    <property type="protein sequence ID" value="CEK74905.1"/>
    <property type="molecule type" value="Transcribed_RNA"/>
</dbReference>
<evidence type="ECO:0000313" key="1">
    <source>
        <dbReference type="EMBL" id="CEK74905.1"/>
    </source>
</evidence>
<organism evidence="1">
    <name type="scientific">Arion vulgaris</name>
    <dbReference type="NCBI Taxonomy" id="1028688"/>
    <lineage>
        <taxon>Eukaryota</taxon>
        <taxon>Metazoa</taxon>
        <taxon>Spiralia</taxon>
        <taxon>Lophotrochozoa</taxon>
        <taxon>Mollusca</taxon>
        <taxon>Gastropoda</taxon>
        <taxon>Heterobranchia</taxon>
        <taxon>Euthyneura</taxon>
        <taxon>Panpulmonata</taxon>
        <taxon>Eupulmonata</taxon>
        <taxon>Stylommatophora</taxon>
        <taxon>Helicina</taxon>
        <taxon>Arionoidea</taxon>
        <taxon>Arionidae</taxon>
        <taxon>Arion</taxon>
    </lineage>
</organism>
<accession>A0A0B7A4K1</accession>
<sequence>SADVLQQCKISIQYELMLKQCNIMSNTEINMKTRDELCKLNKTSNDLANVTEVLISSWLWHLLLP</sequence>